<proteinExistence type="predicted"/>
<sequence>MSQPLLLTLQIDELAQSFYENLRVRYFPRERNHIPAHLSLFHQLPDEEFTYDAIRELAYATPAFRLTQCIPRSIGHGVAVFLESESLTVLHATLSKVFQASLIAQDRQPFRPHIVVQNKVEAEIARHTLSQLQVASLIEPKGVGLSLWRYLGGPWEHLVDYPFNSGQPR</sequence>
<dbReference type="Pfam" id="PF13563">
    <property type="entry name" value="2_5_RNA_ligase2"/>
    <property type="match status" value="1"/>
</dbReference>
<accession>A0A239J443</accession>
<keyword evidence="2" id="KW-1185">Reference proteome</keyword>
<name>A0A239J443_9BACT</name>
<gene>
    <name evidence="1" type="ORF">SAMN05421770_103382</name>
</gene>
<dbReference type="EMBL" id="FZOU01000003">
    <property type="protein sequence ID" value="SNS99414.1"/>
    <property type="molecule type" value="Genomic_DNA"/>
</dbReference>
<reference evidence="1 2" key="1">
    <citation type="submission" date="2017-06" db="EMBL/GenBank/DDBJ databases">
        <authorList>
            <person name="Kim H.J."/>
            <person name="Triplett B.A."/>
        </authorList>
    </citation>
    <scope>NUCLEOTIDE SEQUENCE [LARGE SCALE GENOMIC DNA]</scope>
    <source>
        <strain evidence="1 2">DSM 18704</strain>
    </source>
</reference>
<dbReference type="RefSeq" id="WP_176441699.1">
    <property type="nucleotide sequence ID" value="NZ_FZOU01000003.1"/>
</dbReference>
<keyword evidence="1" id="KW-0436">Ligase</keyword>
<evidence type="ECO:0000313" key="2">
    <source>
        <dbReference type="Proteomes" id="UP000198356"/>
    </source>
</evidence>
<dbReference type="AlphaFoldDB" id="A0A239J443"/>
<evidence type="ECO:0000313" key="1">
    <source>
        <dbReference type="EMBL" id="SNS99414.1"/>
    </source>
</evidence>
<dbReference type="GO" id="GO:0016874">
    <property type="term" value="F:ligase activity"/>
    <property type="evidence" value="ECO:0007669"/>
    <property type="project" value="UniProtKB-KW"/>
</dbReference>
<dbReference type="Proteomes" id="UP000198356">
    <property type="component" value="Unassembled WGS sequence"/>
</dbReference>
<organism evidence="1 2">
    <name type="scientific">Granulicella rosea</name>
    <dbReference type="NCBI Taxonomy" id="474952"/>
    <lineage>
        <taxon>Bacteria</taxon>
        <taxon>Pseudomonadati</taxon>
        <taxon>Acidobacteriota</taxon>
        <taxon>Terriglobia</taxon>
        <taxon>Terriglobales</taxon>
        <taxon>Acidobacteriaceae</taxon>
        <taxon>Granulicella</taxon>
    </lineage>
</organism>
<dbReference type="Gene3D" id="3.90.1140.10">
    <property type="entry name" value="Cyclic phosphodiesterase"/>
    <property type="match status" value="1"/>
</dbReference>
<protein>
    <submittedName>
        <fullName evidence="1">2'-5' RNA ligase superfamily protein</fullName>
    </submittedName>
</protein>